<feature type="transmembrane region" description="Helical" evidence="6">
    <location>
        <begin position="97"/>
        <end position="122"/>
    </location>
</feature>
<evidence type="ECO:0008006" key="9">
    <source>
        <dbReference type="Google" id="ProtNLM"/>
    </source>
</evidence>
<keyword evidence="8" id="KW-1185">Reference proteome</keyword>
<feature type="region of interest" description="Disordered" evidence="5">
    <location>
        <begin position="222"/>
        <end position="253"/>
    </location>
</feature>
<feature type="transmembrane region" description="Helical" evidence="6">
    <location>
        <begin position="361"/>
        <end position="381"/>
    </location>
</feature>
<evidence type="ECO:0000256" key="5">
    <source>
        <dbReference type="SAM" id="MobiDB-lite"/>
    </source>
</evidence>
<dbReference type="PANTHER" id="PTHR11040">
    <property type="entry name" value="ZINC/IRON TRANSPORTER"/>
    <property type="match status" value="1"/>
</dbReference>
<dbReference type="Pfam" id="PF02535">
    <property type="entry name" value="Zip"/>
    <property type="match status" value="1"/>
</dbReference>
<evidence type="ECO:0000313" key="8">
    <source>
        <dbReference type="Proteomes" id="UP001187531"/>
    </source>
</evidence>
<dbReference type="Proteomes" id="UP001187531">
    <property type="component" value="Unassembled WGS sequence"/>
</dbReference>
<comment type="subcellular location">
    <subcellularLocation>
        <location evidence="1">Membrane</location>
        <topology evidence="1">Multi-pass membrane protein</topology>
    </subcellularLocation>
</comment>
<evidence type="ECO:0000256" key="4">
    <source>
        <dbReference type="ARBA" id="ARBA00023136"/>
    </source>
</evidence>
<dbReference type="GO" id="GO:0005385">
    <property type="term" value="F:zinc ion transmembrane transporter activity"/>
    <property type="evidence" value="ECO:0007669"/>
    <property type="project" value="TreeGrafter"/>
</dbReference>
<keyword evidence="3 6" id="KW-1133">Transmembrane helix</keyword>
<gene>
    <name evidence="7" type="ORF">QYM36_016897</name>
</gene>
<accession>A0AA88KWB8</accession>
<organism evidence="7 8">
    <name type="scientific">Artemia franciscana</name>
    <name type="common">Brine shrimp</name>
    <name type="synonym">Artemia sanfranciscana</name>
    <dbReference type="NCBI Taxonomy" id="6661"/>
    <lineage>
        <taxon>Eukaryota</taxon>
        <taxon>Metazoa</taxon>
        <taxon>Ecdysozoa</taxon>
        <taxon>Arthropoda</taxon>
        <taxon>Crustacea</taxon>
        <taxon>Branchiopoda</taxon>
        <taxon>Anostraca</taxon>
        <taxon>Artemiidae</taxon>
        <taxon>Artemia</taxon>
    </lineage>
</organism>
<reference evidence="7" key="1">
    <citation type="submission" date="2023-07" db="EMBL/GenBank/DDBJ databases">
        <title>Chromosome-level genome assembly of Artemia franciscana.</title>
        <authorList>
            <person name="Jo E."/>
        </authorList>
    </citation>
    <scope>NUCLEOTIDE SEQUENCE</scope>
    <source>
        <tissue evidence="7">Whole body</tissue>
    </source>
</reference>
<evidence type="ECO:0000256" key="2">
    <source>
        <dbReference type="ARBA" id="ARBA00022692"/>
    </source>
</evidence>
<evidence type="ECO:0000256" key="6">
    <source>
        <dbReference type="SAM" id="Phobius"/>
    </source>
</evidence>
<dbReference type="AlphaFoldDB" id="A0AA88KWB8"/>
<dbReference type="PANTHER" id="PTHR11040:SF203">
    <property type="entry name" value="FI18611P1-RELATED"/>
    <property type="match status" value="1"/>
</dbReference>
<feature type="transmembrane region" description="Helical" evidence="6">
    <location>
        <begin position="325"/>
        <end position="349"/>
    </location>
</feature>
<comment type="caution">
    <text evidence="7">The sequence shown here is derived from an EMBL/GenBank/DDBJ whole genome shotgun (WGS) entry which is preliminary data.</text>
</comment>
<feature type="compositionally biased region" description="Basic and acidic residues" evidence="5">
    <location>
        <begin position="222"/>
        <end position="241"/>
    </location>
</feature>
<dbReference type="GO" id="GO:0005886">
    <property type="term" value="C:plasma membrane"/>
    <property type="evidence" value="ECO:0007669"/>
    <property type="project" value="TreeGrafter"/>
</dbReference>
<feature type="transmembrane region" description="Helical" evidence="6">
    <location>
        <begin position="51"/>
        <end position="77"/>
    </location>
</feature>
<protein>
    <recommendedName>
        <fullName evidence="9">Zinc transporter ZIP1</fullName>
    </recommendedName>
</protein>
<name>A0AA88KWB8_ARTSF</name>
<feature type="transmembrane region" description="Helical" evidence="6">
    <location>
        <begin position="12"/>
        <end position="39"/>
    </location>
</feature>
<evidence type="ECO:0000256" key="1">
    <source>
        <dbReference type="ARBA" id="ARBA00004141"/>
    </source>
</evidence>
<feature type="transmembrane region" description="Helical" evidence="6">
    <location>
        <begin position="393"/>
        <end position="412"/>
    </location>
</feature>
<feature type="transmembrane region" description="Helical" evidence="6">
    <location>
        <begin position="296"/>
        <end position="318"/>
    </location>
</feature>
<sequence length="453" mass="49437">MSFKQEEDESQAIIEAQIASICLLAIVSLICGLVPLLIIRRCNVTNKVMNYTAKSILSGMLCFGGGVLMATSFLHLLPHVREGIDALIECDVILTDLPLTEIIICAGFFMVYLVEEVVHIFADRFARNKTDKSLHRALSVRRCSVSRAPPTEEDECTTEGKHEVVISCNMKNCDQPDPACSDYCEEKSVKISTISHDQLAEKVLPEDYPSSLRKMNGAIVENGRRDSGHSDHSDSHSDHSHQPMSGHRHHHHGIHLHDDSSFGAAIRGLLVIVALSLHEVFEGLAIGLQAHSAKDVWQLFAAVATHKFVIVLCVGLELATTRIRVLVHVVYISILSVITSVGIGIGMGISSLGTDSEDPGLEILILVLQGLCAGTLLYVTFFEILERERSKDISGLLQLALMMIGFMAMLGLESISGHGHSHGHEHDHRAGAHCHRKLAVAAQGLLNSTLQSI</sequence>
<dbReference type="InterPro" id="IPR003689">
    <property type="entry name" value="ZIP"/>
</dbReference>
<keyword evidence="4 6" id="KW-0472">Membrane</keyword>
<feature type="transmembrane region" description="Helical" evidence="6">
    <location>
        <begin position="269"/>
        <end position="290"/>
    </location>
</feature>
<evidence type="ECO:0000256" key="3">
    <source>
        <dbReference type="ARBA" id="ARBA00022989"/>
    </source>
</evidence>
<proteinExistence type="predicted"/>
<dbReference type="EMBL" id="JAVRJZ010000021">
    <property type="protein sequence ID" value="KAK2704666.1"/>
    <property type="molecule type" value="Genomic_DNA"/>
</dbReference>
<evidence type="ECO:0000313" key="7">
    <source>
        <dbReference type="EMBL" id="KAK2704666.1"/>
    </source>
</evidence>
<keyword evidence="2 6" id="KW-0812">Transmembrane</keyword>